<dbReference type="Proteomes" id="UP001143856">
    <property type="component" value="Unassembled WGS sequence"/>
</dbReference>
<gene>
    <name evidence="1" type="ORF">NUW58_g7787</name>
</gene>
<reference evidence="1" key="1">
    <citation type="submission" date="2022-10" db="EMBL/GenBank/DDBJ databases">
        <title>Genome Sequence of Xylaria curta.</title>
        <authorList>
            <person name="Buettner E."/>
        </authorList>
    </citation>
    <scope>NUCLEOTIDE SEQUENCE</scope>
    <source>
        <strain evidence="1">Babe10</strain>
    </source>
</reference>
<name>A0ACC1NGM1_9PEZI</name>
<evidence type="ECO:0000313" key="1">
    <source>
        <dbReference type="EMBL" id="KAJ2977508.1"/>
    </source>
</evidence>
<protein>
    <submittedName>
        <fullName evidence="1">Uncharacterized protein</fullName>
    </submittedName>
</protein>
<evidence type="ECO:0000313" key="2">
    <source>
        <dbReference type="Proteomes" id="UP001143856"/>
    </source>
</evidence>
<comment type="caution">
    <text evidence="1">The sequence shown here is derived from an EMBL/GenBank/DDBJ whole genome shotgun (WGS) entry which is preliminary data.</text>
</comment>
<organism evidence="1 2">
    <name type="scientific">Xylaria curta</name>
    <dbReference type="NCBI Taxonomy" id="42375"/>
    <lineage>
        <taxon>Eukaryota</taxon>
        <taxon>Fungi</taxon>
        <taxon>Dikarya</taxon>
        <taxon>Ascomycota</taxon>
        <taxon>Pezizomycotina</taxon>
        <taxon>Sordariomycetes</taxon>
        <taxon>Xylariomycetidae</taxon>
        <taxon>Xylariales</taxon>
        <taxon>Xylariaceae</taxon>
        <taxon>Xylaria</taxon>
    </lineage>
</organism>
<accession>A0ACC1NGM1</accession>
<keyword evidence="2" id="KW-1185">Reference proteome</keyword>
<proteinExistence type="predicted"/>
<dbReference type="EMBL" id="JAPDGR010002126">
    <property type="protein sequence ID" value="KAJ2977508.1"/>
    <property type="molecule type" value="Genomic_DNA"/>
</dbReference>
<sequence length="1384" mass="153061">MLYNSGALRHAGNVDHGDTVTDFLPMERQRGITIQSAAITFNWPKKDNHNPKIQPYIINLIDTPGHVDFRFEVERCMPILDGAVCVIDGVEGVEAHTERVWASAREFKIPRLIFVNKLDREGASYRKSIQDIGLKLNGMPLVCQIPWWEGDVMKGVVDVITGNVVSLAGTNDLPEQLSEVVTRKAMKEEVGRARERLVELLCEQDDELLELWTDHGKDIPNEPIRESIRRVLRNGDGSLIPVFAGSSLKNIGVVPLLNAVNAYLPSPLDRPELEVSNGEKTQPLGQILQASQASKKQKQPHVEALASVFKVVDDDRRGMLTWVRVYHGMLKKNTPLWNTHLQGFEKPLNIMQISAAQHMEVPYLAPGQIGALTGLRTARTGDTLMAISSNKAPPPQVSHVQVRPPEIPPAVAFIVLDAYSLTGAKALETALANASREDPSLRWSKDEKTEQYTLSGMGTLHLEVARDRLENHYRVEALWGKIVVDYKESVSTQTAPTRAVFDKTVAGHTGIAACTATIEPLEENYTDALPRHSYIERDGNVIQVQFPGENHSFDVDATRQHLINGAIAGLARGPRRPTRHPRAPTTAHLPILSYLEVTTITCTRLGHSCAYDEVRKKSGPKRGYVKALEERLKQVEELLKTQEPSSSTSPETTKTPNVAFEQARNQPTTAPAGFNVANPSIAISSDRGLERWRFDGESPQGNGLDEFNFASNMPINMGSMDPSFTWEMIGLGLEEPLPPQETIDELAPSQRPPVALRYAIWTLACSITDKYKDLKELFYQRSRKYIEADAIKGYGEHSITIAHCQTHVLLASYEFKMMYFPRAWMNTGAAVRLSQMIGLHRIDGNGLDVKQCLPPPRDWTEREERRRTFWMAFCEDRYASIGTGWPMTVDERDIMTNLPASEEAFNLSRPEQTQTLADAMSPAGAAKLSAFGGIVLMATLFGRNLTHLHRPDVDDRDHDMHGEFWKRHRLLDNILLNTSLNLPNPLKLPAGLNNPNIVFTNMNIHTSTICLHQAAIFKADKNVLPSTVSAESKLRCITAANEIASIMRMTSHLDLSAMNPFISFCLYVAARVFVQYLKSRPDDCQTADSLRFLLAAMNALKRKNPLTESFLVQLDVDLEALGLRIPKLKSAFPRSTDSPTPAMNPPNLPAKPDGSSPDNNGPRSNVEVMFEDQGCNYMAYEKGNPITGPELVEPERQNQGNEGSHNNIFGTQQWYSGEQQIPSRERGSGPDNAANSLVMQPMLYTPDTNDVSVSSNPDGPSNRPTPNSSSAASEQRRSVTGTVPLTNSGGASFDTSPIRSHQNLGVQGTEMDASRTSFFPDHGFGTGMTPGQAFAIPDTPNNDFGIPSGWEPGQAGMTPRTAEAIMQGLNIPMDGLEMNWEAGS</sequence>